<dbReference type="PANTHER" id="PTHR43581">
    <property type="entry name" value="ATP/GTP PHOSPHATASE"/>
    <property type="match status" value="1"/>
</dbReference>
<evidence type="ECO:0000313" key="3">
    <source>
        <dbReference type="Proteomes" id="UP000482800"/>
    </source>
</evidence>
<comment type="caution">
    <text evidence="2">The sequence shown here is derived from an EMBL/GenBank/DDBJ whole genome shotgun (WGS) entry which is preliminary data.</text>
</comment>
<dbReference type="EMBL" id="BLPF01000001">
    <property type="protein sequence ID" value="GFJ78305.1"/>
    <property type="molecule type" value="Genomic_DNA"/>
</dbReference>
<dbReference type="InterPro" id="IPR027417">
    <property type="entry name" value="P-loop_NTPase"/>
</dbReference>
<evidence type="ECO:0000259" key="1">
    <source>
        <dbReference type="Pfam" id="PF13175"/>
    </source>
</evidence>
<accession>A0A6V8KC31</accession>
<reference evidence="2 3" key="2">
    <citation type="submission" date="2020-03" db="EMBL/GenBank/DDBJ databases">
        <authorList>
            <person name="Ichikawa N."/>
            <person name="Kimura A."/>
            <person name="Kitahashi Y."/>
            <person name="Uohara A."/>
        </authorList>
    </citation>
    <scope>NUCLEOTIDE SEQUENCE [LARGE SCALE GENOMIC DNA]</scope>
    <source>
        <strain evidence="2 3">NBRC 108639</strain>
    </source>
</reference>
<protein>
    <recommendedName>
        <fullName evidence="1">Endonuclease GajA/Old nuclease/RecF-like AAA domain-containing protein</fullName>
    </recommendedName>
</protein>
<dbReference type="PANTHER" id="PTHR43581:SF2">
    <property type="entry name" value="EXCINUCLEASE ATPASE SUBUNIT"/>
    <property type="match status" value="1"/>
</dbReference>
<organism evidence="2 3">
    <name type="scientific">Phytohabitans houttuyneae</name>
    <dbReference type="NCBI Taxonomy" id="1076126"/>
    <lineage>
        <taxon>Bacteria</taxon>
        <taxon>Bacillati</taxon>
        <taxon>Actinomycetota</taxon>
        <taxon>Actinomycetes</taxon>
        <taxon>Micromonosporales</taxon>
        <taxon>Micromonosporaceae</taxon>
    </lineage>
</organism>
<dbReference type="InterPro" id="IPR051396">
    <property type="entry name" value="Bact_Antivir_Def_Nuclease"/>
</dbReference>
<dbReference type="SUPFAM" id="SSF52540">
    <property type="entry name" value="P-loop containing nucleoside triphosphate hydrolases"/>
    <property type="match status" value="1"/>
</dbReference>
<name>A0A6V8KC31_9ACTN</name>
<dbReference type="Proteomes" id="UP000482800">
    <property type="component" value="Unassembled WGS sequence"/>
</dbReference>
<dbReference type="InterPro" id="IPR041685">
    <property type="entry name" value="AAA_GajA/Old/RecF-like"/>
</dbReference>
<gene>
    <name evidence="2" type="ORF">Phou_024850</name>
</gene>
<dbReference type="Gene3D" id="3.40.50.300">
    <property type="entry name" value="P-loop containing nucleotide triphosphate hydrolases"/>
    <property type="match status" value="1"/>
</dbReference>
<reference evidence="2 3" key="1">
    <citation type="submission" date="2020-03" db="EMBL/GenBank/DDBJ databases">
        <title>Whole genome shotgun sequence of Phytohabitans houttuyneae NBRC 108639.</title>
        <authorList>
            <person name="Komaki H."/>
            <person name="Tamura T."/>
        </authorList>
    </citation>
    <scope>NUCLEOTIDE SEQUENCE [LARGE SCALE GENOMIC DNA]</scope>
    <source>
        <strain evidence="2 3">NBRC 108639</strain>
    </source>
</reference>
<dbReference type="Pfam" id="PF13175">
    <property type="entry name" value="AAA_15"/>
    <property type="match status" value="1"/>
</dbReference>
<feature type="domain" description="Endonuclease GajA/Old nuclease/RecF-like AAA" evidence="1">
    <location>
        <begin position="3"/>
        <end position="68"/>
    </location>
</feature>
<evidence type="ECO:0000313" key="2">
    <source>
        <dbReference type="EMBL" id="GFJ78305.1"/>
    </source>
</evidence>
<dbReference type="AlphaFoldDB" id="A0A6V8KC31"/>
<sequence>MVLPLENQGTGVHQVIIIAALATTYENTLVCIEEPEVNLHPILQRRLLKYLAENTSNQYVIATHSAQMLDHERANIFHLTLSSSGTQIAPATTPAEVANVCADLGYRPSDLLQANAIIWVEGPSDRTYLNHWVRQIDPGLEEGIHYSIMFYGGSLLKELSADDRIVEEFINLRRLNRNTAILIDSDRTYIGRPLNDTKKRVIREFEKSEENGLAWVTHGYTIENYVPPDILAAAIRAVHPRKGKAVPLPSSRWANPLSSVDSPNKSKIAKYVVDLWPDSMADAALKKQVNRVVQFIHRANVGLISEVH</sequence>
<keyword evidence="3" id="KW-1185">Reference proteome</keyword>
<proteinExistence type="predicted"/>